<accession>A0A3M8WBY8</accession>
<evidence type="ECO:0000259" key="2">
    <source>
        <dbReference type="PROSITE" id="PS50943"/>
    </source>
</evidence>
<evidence type="ECO:0000256" key="1">
    <source>
        <dbReference type="SAM" id="MobiDB-lite"/>
    </source>
</evidence>
<protein>
    <submittedName>
        <fullName evidence="3">Helix-turn-helix domain-containing protein</fullName>
    </submittedName>
</protein>
<feature type="region of interest" description="Disordered" evidence="1">
    <location>
        <begin position="72"/>
        <end position="95"/>
    </location>
</feature>
<dbReference type="InterPro" id="IPR010982">
    <property type="entry name" value="Lambda_DNA-bd_dom_sf"/>
</dbReference>
<reference evidence="3 4" key="1">
    <citation type="submission" date="2018-11" db="EMBL/GenBank/DDBJ databases">
        <title>The Potential of Streptomyces as Biocontrol Agents against the Tomato grey mould, Botrytis cinerea (Gray mold) Frontiers in Microbiology.</title>
        <authorList>
            <person name="Li D."/>
        </authorList>
    </citation>
    <scope>NUCLEOTIDE SEQUENCE [LARGE SCALE GENOMIC DNA]</scope>
    <source>
        <strain evidence="3 4">NEAU-LD23</strain>
    </source>
</reference>
<dbReference type="SMART" id="SM00530">
    <property type="entry name" value="HTH_XRE"/>
    <property type="match status" value="1"/>
</dbReference>
<dbReference type="SUPFAM" id="SSF48452">
    <property type="entry name" value="TPR-like"/>
    <property type="match status" value="1"/>
</dbReference>
<dbReference type="Gene3D" id="1.25.40.10">
    <property type="entry name" value="Tetratricopeptide repeat domain"/>
    <property type="match status" value="1"/>
</dbReference>
<dbReference type="GO" id="GO:0003677">
    <property type="term" value="F:DNA binding"/>
    <property type="evidence" value="ECO:0007669"/>
    <property type="project" value="InterPro"/>
</dbReference>
<dbReference type="AlphaFoldDB" id="A0A3M8WBY8"/>
<dbReference type="InterPro" id="IPR011990">
    <property type="entry name" value="TPR-like_helical_dom_sf"/>
</dbReference>
<organism evidence="3 4">
    <name type="scientific">Streptomyces botrytidirepellens</name>
    <dbReference type="NCBI Taxonomy" id="2486417"/>
    <lineage>
        <taxon>Bacteria</taxon>
        <taxon>Bacillati</taxon>
        <taxon>Actinomycetota</taxon>
        <taxon>Actinomycetes</taxon>
        <taxon>Kitasatosporales</taxon>
        <taxon>Streptomycetaceae</taxon>
        <taxon>Streptomyces</taxon>
    </lineage>
</organism>
<gene>
    <name evidence="3" type="ORF">EEJ42_15755</name>
</gene>
<dbReference type="EMBL" id="RIBZ01000203">
    <property type="protein sequence ID" value="RNG26251.1"/>
    <property type="molecule type" value="Genomic_DNA"/>
</dbReference>
<evidence type="ECO:0000313" key="3">
    <source>
        <dbReference type="EMBL" id="RNG26251.1"/>
    </source>
</evidence>
<dbReference type="InterPro" id="IPR001387">
    <property type="entry name" value="Cro/C1-type_HTH"/>
</dbReference>
<dbReference type="CDD" id="cd00093">
    <property type="entry name" value="HTH_XRE"/>
    <property type="match status" value="1"/>
</dbReference>
<keyword evidence="4" id="KW-1185">Reference proteome</keyword>
<evidence type="ECO:0000313" key="4">
    <source>
        <dbReference type="Proteomes" id="UP000275401"/>
    </source>
</evidence>
<feature type="domain" description="HTH cro/C1-type" evidence="2">
    <location>
        <begin position="19"/>
        <end position="74"/>
    </location>
</feature>
<sequence length="426" mass="45875">MKPTGKNVAPQDRAFGRRVQKYRKERGRTQAALAAALGKTSSWMSQVERGVQPVQRVDLLQQLADELGVSMGQLRPGAPADLGKQSPAPASLSLSNDLDETRRLISGHPALRTLLVSPAGIIKGKSGKELRGDLEALRRDVNDLWELTHAGQLAQVSALTVELLPELERAARMAGEQQHSELYLLLSRTYQALSAAFVRQDEADAAWVAADRAVFAAERSGDPLHVSASIFRMVQAFVRLRSLGQAEHAARTAIDALEEQGSSSPPTLSVLGSLHLGLALVHSRASARSKANEEIARAREIAAQLGENRNDFNLEFGPVNVEIQAVSTAVELGDAGVALDIGLTINADDLSSERQGRLLMDLGRAHAQRRHGSEALDCLLRAEAIAPEIVQTHKAARATIHELVLVAGTNAPRELLELAERADALD</sequence>
<comment type="caution">
    <text evidence="3">The sequence shown here is derived from an EMBL/GenBank/DDBJ whole genome shotgun (WGS) entry which is preliminary data.</text>
</comment>
<name>A0A3M8WBY8_9ACTN</name>
<dbReference type="Proteomes" id="UP000275401">
    <property type="component" value="Unassembled WGS sequence"/>
</dbReference>
<dbReference type="PROSITE" id="PS50943">
    <property type="entry name" value="HTH_CROC1"/>
    <property type="match status" value="1"/>
</dbReference>
<dbReference type="Gene3D" id="1.10.260.40">
    <property type="entry name" value="lambda repressor-like DNA-binding domains"/>
    <property type="match status" value="1"/>
</dbReference>
<proteinExistence type="predicted"/>
<dbReference type="SUPFAM" id="SSF47413">
    <property type="entry name" value="lambda repressor-like DNA-binding domains"/>
    <property type="match status" value="1"/>
</dbReference>
<dbReference type="RefSeq" id="WP_123100560.1">
    <property type="nucleotide sequence ID" value="NZ_RIBZ01000203.1"/>
</dbReference>
<dbReference type="Pfam" id="PF13560">
    <property type="entry name" value="HTH_31"/>
    <property type="match status" value="1"/>
</dbReference>